<evidence type="ECO:0000256" key="1">
    <source>
        <dbReference type="ARBA" id="ARBA00022448"/>
    </source>
</evidence>
<dbReference type="GO" id="GO:0005524">
    <property type="term" value="F:ATP binding"/>
    <property type="evidence" value="ECO:0007669"/>
    <property type="project" value="UniProtKB-KW"/>
</dbReference>
<dbReference type="Gene3D" id="3.40.50.300">
    <property type="entry name" value="P-loop containing nucleotide triphosphate hydrolases"/>
    <property type="match status" value="1"/>
</dbReference>
<reference evidence="5 6" key="1">
    <citation type="submission" date="2020-09" db="EMBL/GenBank/DDBJ databases">
        <title>Parvimonas S3374 sp. nov.</title>
        <authorList>
            <person name="Buhl M."/>
        </authorList>
    </citation>
    <scope>NUCLEOTIDE SEQUENCE [LARGE SCALE GENOMIC DNA]</scope>
    <source>
        <strain evidence="5 6">S3374</strain>
    </source>
</reference>
<dbReference type="PANTHER" id="PTHR42939:SF1">
    <property type="entry name" value="ABC TRANSPORTER ATP-BINDING PROTEIN ALBC-RELATED"/>
    <property type="match status" value="1"/>
</dbReference>
<keyword evidence="2" id="KW-0547">Nucleotide-binding</keyword>
<dbReference type="SMART" id="SM00382">
    <property type="entry name" value="AAA"/>
    <property type="match status" value="1"/>
</dbReference>
<dbReference type="InterPro" id="IPR051782">
    <property type="entry name" value="ABC_Transporter_VariousFunc"/>
</dbReference>
<keyword evidence="1" id="KW-0813">Transport</keyword>
<comment type="caution">
    <text evidence="5">The sequence shown here is derived from an EMBL/GenBank/DDBJ whole genome shotgun (WGS) entry which is preliminary data.</text>
</comment>
<evidence type="ECO:0000256" key="2">
    <source>
        <dbReference type="ARBA" id="ARBA00022741"/>
    </source>
</evidence>
<dbReference type="PANTHER" id="PTHR42939">
    <property type="entry name" value="ABC TRANSPORTER ATP-BINDING PROTEIN ALBC-RELATED"/>
    <property type="match status" value="1"/>
</dbReference>
<dbReference type="PROSITE" id="PS50893">
    <property type="entry name" value="ABC_TRANSPORTER_2"/>
    <property type="match status" value="1"/>
</dbReference>
<dbReference type="EMBL" id="JACVDA010000007">
    <property type="protein sequence ID" value="MBK1468304.1"/>
    <property type="molecule type" value="Genomic_DNA"/>
</dbReference>
<evidence type="ECO:0000259" key="4">
    <source>
        <dbReference type="PROSITE" id="PS50893"/>
    </source>
</evidence>
<accession>A0ABS1C8U3</accession>
<evidence type="ECO:0000313" key="6">
    <source>
        <dbReference type="Proteomes" id="UP000823123"/>
    </source>
</evidence>
<evidence type="ECO:0000256" key="3">
    <source>
        <dbReference type="ARBA" id="ARBA00022840"/>
    </source>
</evidence>
<dbReference type="SUPFAM" id="SSF52540">
    <property type="entry name" value="P-loop containing nucleoside triphosphate hydrolases"/>
    <property type="match status" value="1"/>
</dbReference>
<dbReference type="InterPro" id="IPR027417">
    <property type="entry name" value="P-loop_NTPase"/>
</dbReference>
<gene>
    <name evidence="5" type="ORF">IBJ83_03115</name>
</gene>
<dbReference type="RefSeq" id="WP_201275264.1">
    <property type="nucleotide sequence ID" value="NZ_JACVDA010000007.1"/>
</dbReference>
<sequence length="211" mass="24307">MILKKLSHSFENFSIYVENINFDKGKIYALIGKNGAGKTTLMNAITKNLNLNGNIEMDIDEDKILYIPTELNAYEFLTVKEFINLLLKHNDTNSNYDYVIEKLNLKNKENELIANLSQGMSKKIALSPIFIRNFDFLILDEPFNSIDINYIFELKIYLKEISKDCAILISSHILDTLSDICDEFFIMKDGKIVKILDKSTENLESEILECI</sequence>
<protein>
    <submittedName>
        <fullName evidence="5">ABC transporter ATP-binding protein</fullName>
    </submittedName>
</protein>
<feature type="domain" description="ABC transporter" evidence="4">
    <location>
        <begin position="1"/>
        <end position="208"/>
    </location>
</feature>
<evidence type="ECO:0000313" key="5">
    <source>
        <dbReference type="EMBL" id="MBK1468304.1"/>
    </source>
</evidence>
<dbReference type="Pfam" id="PF00005">
    <property type="entry name" value="ABC_tran"/>
    <property type="match status" value="1"/>
</dbReference>
<dbReference type="Proteomes" id="UP000823123">
    <property type="component" value="Unassembled WGS sequence"/>
</dbReference>
<keyword evidence="3 5" id="KW-0067">ATP-binding</keyword>
<name>A0ABS1C8U3_9FIRM</name>
<proteinExistence type="predicted"/>
<dbReference type="InterPro" id="IPR003439">
    <property type="entry name" value="ABC_transporter-like_ATP-bd"/>
</dbReference>
<keyword evidence="6" id="KW-1185">Reference proteome</keyword>
<dbReference type="InterPro" id="IPR003593">
    <property type="entry name" value="AAA+_ATPase"/>
</dbReference>
<organism evidence="5 6">
    <name type="scientific">Parvimonas parva</name>
    <dbReference type="NCBI Taxonomy" id="2769485"/>
    <lineage>
        <taxon>Bacteria</taxon>
        <taxon>Bacillati</taxon>
        <taxon>Bacillota</taxon>
        <taxon>Tissierellia</taxon>
        <taxon>Tissierellales</taxon>
        <taxon>Peptoniphilaceae</taxon>
        <taxon>Parvimonas</taxon>
    </lineage>
</organism>